<gene>
    <name evidence="3" type="ORF">V5E97_05510</name>
</gene>
<dbReference type="Gene3D" id="3.90.1580.10">
    <property type="entry name" value="paralog of FGE (formylglycine-generating enzyme)"/>
    <property type="match status" value="1"/>
</dbReference>
<dbReference type="Pfam" id="PF03781">
    <property type="entry name" value="FGE-sulfatase"/>
    <property type="match status" value="1"/>
</dbReference>
<protein>
    <submittedName>
        <fullName evidence="3">Formylglycine-generating enzyme family protein</fullName>
    </submittedName>
</protein>
<dbReference type="InterPro" id="IPR042095">
    <property type="entry name" value="SUMF_sf"/>
</dbReference>
<dbReference type="InterPro" id="IPR005532">
    <property type="entry name" value="SUMF_dom"/>
</dbReference>
<evidence type="ECO:0000256" key="1">
    <source>
        <dbReference type="SAM" id="MobiDB-lite"/>
    </source>
</evidence>
<sequence length="399" mass="44011">MRRPPEKRLIGLRPLYQCGLAGVLLFLAVTIVRSFLRPPAPPPFKPTPPVRTLAVQITEGQPMTIDATELARAGEERSDNALGMRLCWCPPGRFFMGGGPKGPSGRYLGGEPFPVGIGRGFWIGKFEVTQEEWQEVMGKTLPQQRAMDPRQPRPLGDNSRRDHAGMGQDYPIYFTSYREAEEFCHRLTELERDAGRLEPGWVYRVPTEAEWEFACRAGTTTATAFGNELGSAQANFDGTVPFNNAPAGPFLRLTKPVGSYPANAWGIHDMHGNVWEWCRKVDRPGLARSPIAAVKKSTPEQTVRGGCWYEPGHQCLSTTGLSIQVNGRGSGLGFRVALVSTELWREADDSRRHCGRPSESEKGTFVNITAAWANWDGICGRVPSSNKSESNAVLPVLCK</sequence>
<proteinExistence type="predicted"/>
<dbReference type="RefSeq" id="WP_406698299.1">
    <property type="nucleotide sequence ID" value="NZ_CP155447.1"/>
</dbReference>
<dbReference type="GO" id="GO:0120147">
    <property type="term" value="F:formylglycine-generating oxidase activity"/>
    <property type="evidence" value="ECO:0007669"/>
    <property type="project" value="TreeGrafter"/>
</dbReference>
<accession>A0AAU7CKL3</accession>
<dbReference type="AlphaFoldDB" id="A0AAU7CKL3"/>
<dbReference type="InterPro" id="IPR051043">
    <property type="entry name" value="Sulfatase_Mod_Factor_Kinase"/>
</dbReference>
<feature type="domain" description="Sulfatase-modifying factor enzyme-like" evidence="2">
    <location>
        <begin position="88"/>
        <end position="337"/>
    </location>
</feature>
<dbReference type="InterPro" id="IPR016187">
    <property type="entry name" value="CTDL_fold"/>
</dbReference>
<dbReference type="SUPFAM" id="SSF56436">
    <property type="entry name" value="C-type lectin-like"/>
    <property type="match status" value="1"/>
</dbReference>
<name>A0AAU7CKL3_9BACT</name>
<dbReference type="PANTHER" id="PTHR23150:SF19">
    <property type="entry name" value="FORMYLGLYCINE-GENERATING ENZYME"/>
    <property type="match status" value="1"/>
</dbReference>
<reference evidence="3" key="1">
    <citation type="submission" date="2024-05" db="EMBL/GenBank/DDBJ databases">
        <title>Planctomycetes of the genus Singulisphaera possess chitinolytic capabilities.</title>
        <authorList>
            <person name="Ivanova A."/>
        </authorList>
    </citation>
    <scope>NUCLEOTIDE SEQUENCE</scope>
    <source>
        <strain evidence="3">Ch08T</strain>
    </source>
</reference>
<evidence type="ECO:0000313" key="3">
    <source>
        <dbReference type="EMBL" id="XBH05477.1"/>
    </source>
</evidence>
<dbReference type="EMBL" id="CP155447">
    <property type="protein sequence ID" value="XBH05477.1"/>
    <property type="molecule type" value="Genomic_DNA"/>
</dbReference>
<feature type="region of interest" description="Disordered" evidence="1">
    <location>
        <begin position="141"/>
        <end position="164"/>
    </location>
</feature>
<dbReference type="PANTHER" id="PTHR23150">
    <property type="entry name" value="SULFATASE MODIFYING FACTOR 1, 2"/>
    <property type="match status" value="1"/>
</dbReference>
<organism evidence="3">
    <name type="scientific">Singulisphaera sp. Ch08</name>
    <dbReference type="NCBI Taxonomy" id="3120278"/>
    <lineage>
        <taxon>Bacteria</taxon>
        <taxon>Pseudomonadati</taxon>
        <taxon>Planctomycetota</taxon>
        <taxon>Planctomycetia</taxon>
        <taxon>Isosphaerales</taxon>
        <taxon>Isosphaeraceae</taxon>
        <taxon>Singulisphaera</taxon>
    </lineage>
</organism>
<evidence type="ECO:0000259" key="2">
    <source>
        <dbReference type="Pfam" id="PF03781"/>
    </source>
</evidence>